<proteinExistence type="predicted"/>
<evidence type="ECO:0000313" key="2">
    <source>
        <dbReference type="EMBL" id="SEJ46682.1"/>
    </source>
</evidence>
<reference evidence="2 3" key="1">
    <citation type="submission" date="2016-10" db="EMBL/GenBank/DDBJ databases">
        <authorList>
            <person name="de Groot N.N."/>
        </authorList>
    </citation>
    <scope>NUCLEOTIDE SEQUENCE [LARGE SCALE GENOMIC DNA]</scope>
    <source>
        <strain evidence="2 3">DSM 1041</strain>
    </source>
</reference>
<dbReference type="GO" id="GO:0051537">
    <property type="term" value="F:2 iron, 2 sulfur cluster binding"/>
    <property type="evidence" value="ECO:0007669"/>
    <property type="project" value="InterPro"/>
</dbReference>
<evidence type="ECO:0000259" key="1">
    <source>
        <dbReference type="Pfam" id="PF00848"/>
    </source>
</evidence>
<dbReference type="RefSeq" id="WP_302848075.1">
    <property type="nucleotide sequence ID" value="NZ_FNYO01000118.1"/>
</dbReference>
<dbReference type="STRING" id="170623.SAMN04244579_04500"/>
<dbReference type="InterPro" id="IPR015879">
    <property type="entry name" value="Ring_hydroxy_dOase_asu_C_dom"/>
</dbReference>
<dbReference type="EMBL" id="FNYO01000118">
    <property type="protein sequence ID" value="SEJ46682.1"/>
    <property type="molecule type" value="Genomic_DNA"/>
</dbReference>
<dbReference type="Pfam" id="PF00848">
    <property type="entry name" value="Ring_hydroxyl_A"/>
    <property type="match status" value="1"/>
</dbReference>
<protein>
    <submittedName>
        <fullName evidence="2">Ring hydroxylating alpha subunit (Catalytic domain)</fullName>
    </submittedName>
</protein>
<gene>
    <name evidence="2" type="ORF">SAMN04244579_04500</name>
</gene>
<feature type="domain" description="Aromatic-ring-hydroxylating dioxygenase alpha subunit C-terminal" evidence="1">
    <location>
        <begin position="71"/>
        <end position="200"/>
    </location>
</feature>
<evidence type="ECO:0000313" key="3">
    <source>
        <dbReference type="Proteomes" id="UP000199005"/>
    </source>
</evidence>
<dbReference type="Gene3D" id="3.90.380.10">
    <property type="entry name" value="Naphthalene 1,2-dioxygenase Alpha Subunit, Chain A, domain 1"/>
    <property type="match status" value="1"/>
</dbReference>
<dbReference type="GO" id="GO:0005506">
    <property type="term" value="F:iron ion binding"/>
    <property type="evidence" value="ECO:0007669"/>
    <property type="project" value="InterPro"/>
</dbReference>
<feature type="non-terminal residue" evidence="2">
    <location>
        <position position="1"/>
    </location>
</feature>
<sequence length="215" mass="24409">QAMLGGSVTKVSELPESYQVNWNGHGYEFARDLVGNAAVLGESAINKYLHLHSPKAAERLGEFRARMMGAVSSFTVFPNFSFLPGQNTVRVWQPRGPNKIELYTWVIVNKNAPEDVKEKWRRGAMMTFSPTGVFEMDDGENWEYCTKTSRGKVTRYQDLYVGLGMDTRLTDSELPGNVFKGQLNEANARAYYQRWKDLLQARSWAEVPDRNGKLS</sequence>
<name>A0A1H6ZAL7_9GAMM</name>
<organism evidence="2 3">
    <name type="scientific">Azotobacter beijerinckii</name>
    <dbReference type="NCBI Taxonomy" id="170623"/>
    <lineage>
        <taxon>Bacteria</taxon>
        <taxon>Pseudomonadati</taxon>
        <taxon>Pseudomonadota</taxon>
        <taxon>Gammaproteobacteria</taxon>
        <taxon>Pseudomonadales</taxon>
        <taxon>Pseudomonadaceae</taxon>
        <taxon>Azotobacter</taxon>
    </lineage>
</organism>
<dbReference type="SUPFAM" id="SSF55961">
    <property type="entry name" value="Bet v1-like"/>
    <property type="match status" value="1"/>
</dbReference>
<dbReference type="AlphaFoldDB" id="A0A1H6ZAL7"/>
<dbReference type="Proteomes" id="UP000199005">
    <property type="component" value="Unassembled WGS sequence"/>
</dbReference>
<accession>A0A1H6ZAL7</accession>